<dbReference type="AlphaFoldDB" id="A0ABD2PDK7"/>
<keyword evidence="2" id="KW-1185">Reference proteome</keyword>
<comment type="caution">
    <text evidence="1">The sequence shown here is derived from an EMBL/GenBank/DDBJ whole genome shotgun (WGS) entry which is preliminary data.</text>
</comment>
<accession>A0ABD2PDK7</accession>
<organism evidence="1 2">
    <name type="scientific">Cryptolaemus montrouzieri</name>
    <dbReference type="NCBI Taxonomy" id="559131"/>
    <lineage>
        <taxon>Eukaryota</taxon>
        <taxon>Metazoa</taxon>
        <taxon>Ecdysozoa</taxon>
        <taxon>Arthropoda</taxon>
        <taxon>Hexapoda</taxon>
        <taxon>Insecta</taxon>
        <taxon>Pterygota</taxon>
        <taxon>Neoptera</taxon>
        <taxon>Endopterygota</taxon>
        <taxon>Coleoptera</taxon>
        <taxon>Polyphaga</taxon>
        <taxon>Cucujiformia</taxon>
        <taxon>Coccinelloidea</taxon>
        <taxon>Coccinellidae</taxon>
        <taxon>Scymninae</taxon>
        <taxon>Scymnini</taxon>
        <taxon>Cryptolaemus</taxon>
    </lineage>
</organism>
<reference evidence="1 2" key="1">
    <citation type="journal article" date="2021" name="BMC Biol.">
        <title>Horizontally acquired antibacterial genes associated with adaptive radiation of ladybird beetles.</title>
        <authorList>
            <person name="Li H.S."/>
            <person name="Tang X.F."/>
            <person name="Huang Y.H."/>
            <person name="Xu Z.Y."/>
            <person name="Chen M.L."/>
            <person name="Du X.Y."/>
            <person name="Qiu B.Y."/>
            <person name="Chen P.T."/>
            <person name="Zhang W."/>
            <person name="Slipinski A."/>
            <person name="Escalona H.E."/>
            <person name="Waterhouse R.M."/>
            <person name="Zwick A."/>
            <person name="Pang H."/>
        </authorList>
    </citation>
    <scope>NUCLEOTIDE SEQUENCE [LARGE SCALE GENOMIC DNA]</scope>
    <source>
        <strain evidence="1">SYSU2018</strain>
    </source>
</reference>
<evidence type="ECO:0000313" key="2">
    <source>
        <dbReference type="Proteomes" id="UP001516400"/>
    </source>
</evidence>
<evidence type="ECO:0000313" key="1">
    <source>
        <dbReference type="EMBL" id="KAL3288726.1"/>
    </source>
</evidence>
<proteinExistence type="predicted"/>
<name>A0ABD2PDK7_9CUCU</name>
<dbReference type="Proteomes" id="UP001516400">
    <property type="component" value="Unassembled WGS sequence"/>
</dbReference>
<gene>
    <name evidence="1" type="ORF">HHI36_003161</name>
</gene>
<dbReference type="EMBL" id="JABFTP020000185">
    <property type="protein sequence ID" value="KAL3288726.1"/>
    <property type="molecule type" value="Genomic_DNA"/>
</dbReference>
<sequence>MEVLLPPIRLHETAISLPKAKVMDLDAFDGSFDYGLEDENFYEPIKTQKRRVTFNPKTFIKDAVIFFVARDFNTLRFYRNE</sequence>
<protein>
    <submittedName>
        <fullName evidence="1">Uncharacterized protein</fullName>
    </submittedName>
</protein>